<accession>A0A1I8FME5</accession>
<evidence type="ECO:0000313" key="1">
    <source>
        <dbReference type="Proteomes" id="UP000095280"/>
    </source>
</evidence>
<proteinExistence type="predicted"/>
<name>A0A1I8FME5_9PLAT</name>
<evidence type="ECO:0000313" key="2">
    <source>
        <dbReference type="WBParaSite" id="maker-unitig_40888-snap-gene-0.7-mRNA-1"/>
    </source>
</evidence>
<sequence>MPYNSGQQELASGPKKLRVNTAGCLWGAEFSLWAAKLDLSSLLKNRSQIAAEFHLFAQGDSSDRICQVERMSYMLSMLLSLMFVPVASELHFNL</sequence>
<dbReference type="WBParaSite" id="maker-unitig_40888-snap-gene-0.7-mRNA-1">
    <property type="protein sequence ID" value="maker-unitig_40888-snap-gene-0.7-mRNA-1"/>
    <property type="gene ID" value="maker-unitig_40888-snap-gene-0.7"/>
</dbReference>
<keyword evidence="1" id="KW-1185">Reference proteome</keyword>
<reference evidence="2" key="1">
    <citation type="submission" date="2016-11" db="UniProtKB">
        <authorList>
            <consortium name="WormBaseParasite"/>
        </authorList>
    </citation>
    <scope>IDENTIFICATION</scope>
</reference>
<organism evidence="1 2">
    <name type="scientific">Macrostomum lignano</name>
    <dbReference type="NCBI Taxonomy" id="282301"/>
    <lineage>
        <taxon>Eukaryota</taxon>
        <taxon>Metazoa</taxon>
        <taxon>Spiralia</taxon>
        <taxon>Lophotrochozoa</taxon>
        <taxon>Platyhelminthes</taxon>
        <taxon>Rhabditophora</taxon>
        <taxon>Macrostomorpha</taxon>
        <taxon>Macrostomida</taxon>
        <taxon>Macrostomidae</taxon>
        <taxon>Macrostomum</taxon>
    </lineage>
</organism>
<dbReference type="AlphaFoldDB" id="A0A1I8FME5"/>
<dbReference type="Proteomes" id="UP000095280">
    <property type="component" value="Unplaced"/>
</dbReference>
<protein>
    <submittedName>
        <fullName evidence="2">Peptide-methionine (S)-S-oxide reductase</fullName>
    </submittedName>
</protein>